<gene>
    <name evidence="14" type="ORF">ABIC55_001751</name>
</gene>
<dbReference type="Gene3D" id="3.40.50.2300">
    <property type="match status" value="1"/>
</dbReference>
<dbReference type="PANTHER" id="PTHR36203">
    <property type="entry name" value="ASCORBATE-SPECIFIC PTS SYSTEM EIIA COMPONENT"/>
    <property type="match status" value="1"/>
</dbReference>
<comment type="subcellular location">
    <subcellularLocation>
        <location evidence="1">Cytoplasm</location>
    </subcellularLocation>
</comment>
<dbReference type="Gene3D" id="3.40.930.10">
    <property type="entry name" value="Mannitol-specific EII, Chain A"/>
    <property type="match status" value="1"/>
</dbReference>
<keyword evidence="4" id="KW-0597">Phosphoprotein</keyword>
<evidence type="ECO:0000256" key="7">
    <source>
        <dbReference type="ARBA" id="ARBA00022777"/>
    </source>
</evidence>
<dbReference type="PANTHER" id="PTHR36203:SF1">
    <property type="entry name" value="ASCORBATE-SPECIFIC PTS SYSTEM EIIA COMPONENT"/>
    <property type="match status" value="1"/>
</dbReference>
<evidence type="ECO:0000259" key="12">
    <source>
        <dbReference type="PROSITE" id="PS51099"/>
    </source>
</evidence>
<keyword evidence="2" id="KW-0813">Transport</keyword>
<keyword evidence="6" id="KW-0598">Phosphotransferase system</keyword>
<dbReference type="Pfam" id="PF00359">
    <property type="entry name" value="PTS_EIIA_2"/>
    <property type="match status" value="1"/>
</dbReference>
<dbReference type="InterPro" id="IPR036095">
    <property type="entry name" value="PTS_EIIB-like_sf"/>
</dbReference>
<dbReference type="InterPro" id="IPR011608">
    <property type="entry name" value="PRD"/>
</dbReference>
<keyword evidence="5" id="KW-0808">Transferase</keyword>
<dbReference type="SUPFAM" id="SSF55804">
    <property type="entry name" value="Phoshotransferase/anion transport protein"/>
    <property type="match status" value="1"/>
</dbReference>
<keyword evidence="7" id="KW-0418">Kinase</keyword>
<evidence type="ECO:0000256" key="4">
    <source>
        <dbReference type="ARBA" id="ARBA00022553"/>
    </source>
</evidence>
<dbReference type="CDD" id="cd05568">
    <property type="entry name" value="PTS_IIB_bgl_like"/>
    <property type="match status" value="1"/>
</dbReference>
<dbReference type="Pfam" id="PF00874">
    <property type="entry name" value="PRD"/>
    <property type="match status" value="1"/>
</dbReference>
<dbReference type="PROSITE" id="PS51372">
    <property type="entry name" value="PRD_2"/>
    <property type="match status" value="1"/>
</dbReference>
<evidence type="ECO:0000256" key="5">
    <source>
        <dbReference type="ARBA" id="ARBA00022679"/>
    </source>
</evidence>
<comment type="function">
    <text evidence="8">The phosphoenolpyruvate-dependent sugar phosphotransferase system (sugar PTS), a major carbohydrate active transport system, catalyzes the phosphorylation of incoming sugar substrates concomitantly with their translocation across the cell membrane. The enzyme II UlaABC PTS system is involved in ascorbate transport.</text>
</comment>
<dbReference type="Proteomes" id="UP001549104">
    <property type="component" value="Unassembled WGS sequence"/>
</dbReference>
<evidence type="ECO:0000256" key="10">
    <source>
        <dbReference type="ARBA" id="ARBA00042072"/>
    </source>
</evidence>
<reference evidence="14 15" key="1">
    <citation type="submission" date="2024-06" db="EMBL/GenBank/DDBJ databases">
        <title>Sorghum-associated microbial communities from plants grown in Nebraska, USA.</title>
        <authorList>
            <person name="Schachtman D."/>
        </authorList>
    </citation>
    <scope>NUCLEOTIDE SEQUENCE [LARGE SCALE GENOMIC DNA]</scope>
    <source>
        <strain evidence="14 15">1288</strain>
    </source>
</reference>
<dbReference type="InterPro" id="IPR013011">
    <property type="entry name" value="PTS_EIIB_2"/>
</dbReference>
<dbReference type="SUPFAM" id="SSF52794">
    <property type="entry name" value="PTS system IIB component-like"/>
    <property type="match status" value="1"/>
</dbReference>
<proteinExistence type="predicted"/>
<evidence type="ECO:0000256" key="9">
    <source>
        <dbReference type="ARBA" id="ARBA00041175"/>
    </source>
</evidence>
<dbReference type="InterPro" id="IPR051351">
    <property type="entry name" value="Ascorbate-PTS_EIIA_comp"/>
</dbReference>
<evidence type="ECO:0000259" key="11">
    <source>
        <dbReference type="PROSITE" id="PS51094"/>
    </source>
</evidence>
<feature type="domain" description="PRD" evidence="13">
    <location>
        <begin position="286"/>
        <end position="393"/>
    </location>
</feature>
<organism evidence="14 15">
    <name type="scientific">Sporosarcina psychrophila</name>
    <name type="common">Bacillus psychrophilus</name>
    <dbReference type="NCBI Taxonomy" id="1476"/>
    <lineage>
        <taxon>Bacteria</taxon>
        <taxon>Bacillati</taxon>
        <taxon>Bacillota</taxon>
        <taxon>Bacilli</taxon>
        <taxon>Bacillales</taxon>
        <taxon>Caryophanaceae</taxon>
        <taxon>Sporosarcina</taxon>
    </lineage>
</organism>
<keyword evidence="3" id="KW-0963">Cytoplasm</keyword>
<dbReference type="RefSeq" id="WP_354312886.1">
    <property type="nucleotide sequence ID" value="NZ_JBEPME010000002.1"/>
</dbReference>
<dbReference type="InterPro" id="IPR016152">
    <property type="entry name" value="PTrfase/Anion_transptr"/>
</dbReference>
<sequence>MLESRSLNTYFQLMKLKPVQLSWFIDMLNLSGRQFQYDVEKINNYLIGEGMSPIRISNDRILIPTEVINFWKDNNTDFTTNQFSFDQEERVIIILLYTFIRREPLSNFHFQNTFGISKNTVSADVKRVNRFCIDFRVEMRYTREQGYHLKGSEEDKRNLMLKAISILKVKPHAHEKFTFIFQQQQFENQYDLYQQILKDFEQQYSFAFIEERLDEFIYLLQMIHIRQRQQKRVLIYPDTVSFLEKKKAFIVSGLIQQRLGYTTHPEEVSFLTIQLLGICQGEVSPTRTDTLLEITEQIVVSFERYACIQLLDRNKAIETLYLHFKPAYYRMLFKIPITNALLAEIKEEHHDLFTVVKEVLKPIEEMLNIKIPEDEVGFLTLHFGGLLKLDSESQSKVFRALIVCPNGISSSIMLENQLKSLFPQFHWTSSLSSYDFQHLDEAKYDLVFSTVLLKTKKPLYMIRPIMSEMEKNELVQTVKGMTLQQPYHYPTSDELMKIVRQYADIKQPELLKSALQHALFQKDSLNTRRKQPVLKDLLIEENIQFMDEIENWKDAIKKAAEPLLLNDSITNQYIEVMIENVETMGPYIIIGEQIAIPHARPEFGVKKLGMSLLKLKKSAHLLNSEANQVEIFICLAAIDNQTHLKALAQLTKLLSDPIKLQHLKEAETKQDILDLVSEFSVQ</sequence>
<dbReference type="SUPFAM" id="SSF63520">
    <property type="entry name" value="PTS-regulatory domain, PRD"/>
    <property type="match status" value="1"/>
</dbReference>
<evidence type="ECO:0000256" key="8">
    <source>
        <dbReference type="ARBA" id="ARBA00037387"/>
    </source>
</evidence>
<evidence type="ECO:0000256" key="3">
    <source>
        <dbReference type="ARBA" id="ARBA00022490"/>
    </source>
</evidence>
<dbReference type="PROSITE" id="PS51094">
    <property type="entry name" value="PTS_EIIA_TYPE_2"/>
    <property type="match status" value="1"/>
</dbReference>
<comment type="caution">
    <text evidence="14">The sequence shown here is derived from an EMBL/GenBank/DDBJ whole genome shotgun (WGS) entry which is preliminary data.</text>
</comment>
<dbReference type="InterPro" id="IPR036634">
    <property type="entry name" value="PRD_sf"/>
</dbReference>
<feature type="domain" description="PTS EIIA type-2" evidence="11">
    <location>
        <begin position="536"/>
        <end position="679"/>
    </location>
</feature>
<protein>
    <recommendedName>
        <fullName evidence="9">Ascorbate-specific PTS system EIIA component</fullName>
    </recommendedName>
    <alternativeName>
        <fullName evidence="10">Ascorbate-specific phosphotransferase enzyme IIA component</fullName>
    </alternativeName>
</protein>
<dbReference type="EMBL" id="JBEPME010000002">
    <property type="protein sequence ID" value="MET3656664.1"/>
    <property type="molecule type" value="Genomic_DNA"/>
</dbReference>
<evidence type="ECO:0000313" key="15">
    <source>
        <dbReference type="Proteomes" id="UP001549104"/>
    </source>
</evidence>
<dbReference type="InterPro" id="IPR002178">
    <property type="entry name" value="PTS_EIIA_type-2_dom"/>
</dbReference>
<evidence type="ECO:0000313" key="14">
    <source>
        <dbReference type="EMBL" id="MET3656664.1"/>
    </source>
</evidence>
<keyword evidence="15" id="KW-1185">Reference proteome</keyword>
<feature type="domain" description="PTS EIIB type-2" evidence="12">
    <location>
        <begin position="398"/>
        <end position="486"/>
    </location>
</feature>
<dbReference type="Gene3D" id="1.10.1790.10">
    <property type="entry name" value="PRD domain"/>
    <property type="match status" value="1"/>
</dbReference>
<evidence type="ECO:0000259" key="13">
    <source>
        <dbReference type="PROSITE" id="PS51372"/>
    </source>
</evidence>
<accession>A0ABV2K6E9</accession>
<evidence type="ECO:0000256" key="1">
    <source>
        <dbReference type="ARBA" id="ARBA00004496"/>
    </source>
</evidence>
<evidence type="ECO:0000256" key="2">
    <source>
        <dbReference type="ARBA" id="ARBA00022448"/>
    </source>
</evidence>
<dbReference type="CDD" id="cd00211">
    <property type="entry name" value="PTS_IIA_fru"/>
    <property type="match status" value="1"/>
</dbReference>
<name>A0ABV2K6E9_SPOPS</name>
<evidence type="ECO:0000256" key="6">
    <source>
        <dbReference type="ARBA" id="ARBA00022683"/>
    </source>
</evidence>
<dbReference type="PROSITE" id="PS51099">
    <property type="entry name" value="PTS_EIIB_TYPE_2"/>
    <property type="match status" value="1"/>
</dbReference>